<dbReference type="RefSeq" id="WP_349540797.1">
    <property type="nucleotide sequence ID" value="NZ_JAOALG010000001.1"/>
</dbReference>
<organism evidence="2 3">
    <name type="scientific">Paraburkholderia acidicola</name>
    <dbReference type="NCBI Taxonomy" id="1912599"/>
    <lineage>
        <taxon>Bacteria</taxon>
        <taxon>Pseudomonadati</taxon>
        <taxon>Pseudomonadota</taxon>
        <taxon>Betaproteobacteria</taxon>
        <taxon>Burkholderiales</taxon>
        <taxon>Burkholderiaceae</taxon>
        <taxon>Paraburkholderia</taxon>
    </lineage>
</organism>
<proteinExistence type="predicted"/>
<keyword evidence="1" id="KW-1133">Transmembrane helix</keyword>
<evidence type="ECO:0000313" key="2">
    <source>
        <dbReference type="EMBL" id="MEQ5837877.1"/>
    </source>
</evidence>
<keyword evidence="1" id="KW-0472">Membrane</keyword>
<evidence type="ECO:0000256" key="1">
    <source>
        <dbReference type="SAM" id="Phobius"/>
    </source>
</evidence>
<gene>
    <name evidence="2" type="ORF">N0A02_00265</name>
</gene>
<accession>A0ABV1LEV2</accession>
<feature type="transmembrane region" description="Helical" evidence="1">
    <location>
        <begin position="89"/>
        <end position="113"/>
    </location>
</feature>
<evidence type="ECO:0000313" key="3">
    <source>
        <dbReference type="Proteomes" id="UP001469089"/>
    </source>
</evidence>
<protein>
    <recommendedName>
        <fullName evidence="4">Intracellular septation protein A</fullName>
    </recommendedName>
</protein>
<sequence>MNNPFRYLSALCVNLFLPWIGYHLAFPHWGYIGGLVASAVPLLVWIAWDLGRLRHFDALSAVVLAGIALSLVAAVLVSRSEMRIVGDPMIFGMIGVAFLLSLLLPRPMVYYLARSTLARESKNGAIRFERRWREWPELVGLIRRLTVVWGIGLIAQNLARGWISLTWTNSQSASIASELLRYGGYGALMLWTLVDRRLYRRSVHRGTGGLDDDTRS</sequence>
<feature type="transmembrane region" description="Helical" evidence="1">
    <location>
        <begin position="7"/>
        <end position="25"/>
    </location>
</feature>
<keyword evidence="1" id="KW-0812">Transmembrane</keyword>
<dbReference type="NCBIfam" id="NF041646">
    <property type="entry name" value="VC0807_fam"/>
    <property type="match status" value="1"/>
</dbReference>
<name>A0ABV1LEV2_9BURK</name>
<feature type="transmembrane region" description="Helical" evidence="1">
    <location>
        <begin position="58"/>
        <end position="77"/>
    </location>
</feature>
<feature type="transmembrane region" description="Helical" evidence="1">
    <location>
        <begin position="31"/>
        <end position="51"/>
    </location>
</feature>
<dbReference type="EMBL" id="JAOALG010000001">
    <property type="protein sequence ID" value="MEQ5837877.1"/>
    <property type="molecule type" value="Genomic_DNA"/>
</dbReference>
<evidence type="ECO:0008006" key="4">
    <source>
        <dbReference type="Google" id="ProtNLM"/>
    </source>
</evidence>
<keyword evidence="3" id="KW-1185">Reference proteome</keyword>
<dbReference type="Proteomes" id="UP001469089">
    <property type="component" value="Unassembled WGS sequence"/>
</dbReference>
<comment type="caution">
    <text evidence="2">The sequence shown here is derived from an EMBL/GenBank/DDBJ whole genome shotgun (WGS) entry which is preliminary data.</text>
</comment>
<reference evidence="2 3" key="1">
    <citation type="journal article" date="2024" name="Chem. Sci.">
        <title>Discovery of a lagriamide polyketide by integrated genome mining, isotopic labeling, and untargeted metabolomics.</title>
        <authorList>
            <person name="Fergusson C.H."/>
            <person name="Saulog J."/>
            <person name="Paulo B.S."/>
            <person name="Wilson D.M."/>
            <person name="Liu D.Y."/>
            <person name="Morehouse N.J."/>
            <person name="Waterworth S."/>
            <person name="Barkei J."/>
            <person name="Gray C.A."/>
            <person name="Kwan J.C."/>
            <person name="Eustaquio A.S."/>
            <person name="Linington R.G."/>
        </authorList>
    </citation>
    <scope>NUCLEOTIDE SEQUENCE [LARGE SCALE GENOMIC DNA]</scope>
    <source>
        <strain evidence="2 3">RL17-338-BIF-B</strain>
    </source>
</reference>